<evidence type="ECO:0000256" key="9">
    <source>
        <dbReference type="ARBA" id="ARBA00029829"/>
    </source>
</evidence>
<feature type="domain" description="Anti-sigma K factor RskA C-terminal" evidence="13">
    <location>
        <begin position="100"/>
        <end position="231"/>
    </location>
</feature>
<organism evidence="14 15">
    <name type="scientific">Flexivirga alba</name>
    <dbReference type="NCBI Taxonomy" id="702742"/>
    <lineage>
        <taxon>Bacteria</taxon>
        <taxon>Bacillati</taxon>
        <taxon>Actinomycetota</taxon>
        <taxon>Actinomycetes</taxon>
        <taxon>Micrococcales</taxon>
        <taxon>Dermacoccaceae</taxon>
        <taxon>Flexivirga</taxon>
    </lineage>
</organism>
<dbReference type="PANTHER" id="PTHR37461">
    <property type="entry name" value="ANTI-SIGMA-K FACTOR RSKA"/>
    <property type="match status" value="1"/>
</dbReference>
<feature type="region of interest" description="Disordered" evidence="11">
    <location>
        <begin position="72"/>
        <end position="92"/>
    </location>
</feature>
<keyword evidence="8" id="KW-0804">Transcription</keyword>
<dbReference type="InterPro" id="IPR051474">
    <property type="entry name" value="Anti-sigma-K/W_factor"/>
</dbReference>
<evidence type="ECO:0000256" key="2">
    <source>
        <dbReference type="ARBA" id="ARBA00004236"/>
    </source>
</evidence>
<accession>A0ABW2AF24</accession>
<keyword evidence="15" id="KW-1185">Reference proteome</keyword>
<evidence type="ECO:0000256" key="11">
    <source>
        <dbReference type="SAM" id="MobiDB-lite"/>
    </source>
</evidence>
<keyword evidence="7 12" id="KW-0472">Membrane</keyword>
<dbReference type="PANTHER" id="PTHR37461:SF1">
    <property type="entry name" value="ANTI-SIGMA-K FACTOR RSKA"/>
    <property type="match status" value="1"/>
</dbReference>
<feature type="transmembrane region" description="Helical" evidence="12">
    <location>
        <begin position="98"/>
        <end position="117"/>
    </location>
</feature>
<evidence type="ECO:0000256" key="10">
    <source>
        <dbReference type="ARBA" id="ARBA00030803"/>
    </source>
</evidence>
<evidence type="ECO:0000313" key="15">
    <source>
        <dbReference type="Proteomes" id="UP001596298"/>
    </source>
</evidence>
<evidence type="ECO:0000256" key="7">
    <source>
        <dbReference type="ARBA" id="ARBA00023136"/>
    </source>
</evidence>
<dbReference type="InterPro" id="IPR041916">
    <property type="entry name" value="Anti_sigma_zinc_sf"/>
</dbReference>
<evidence type="ECO:0000256" key="12">
    <source>
        <dbReference type="SAM" id="Phobius"/>
    </source>
</evidence>
<evidence type="ECO:0000313" key="14">
    <source>
        <dbReference type="EMBL" id="MFC6705502.1"/>
    </source>
</evidence>
<keyword evidence="3" id="KW-1003">Cell membrane</keyword>
<proteinExistence type="predicted"/>
<evidence type="ECO:0000256" key="5">
    <source>
        <dbReference type="ARBA" id="ARBA00022989"/>
    </source>
</evidence>
<evidence type="ECO:0000259" key="13">
    <source>
        <dbReference type="Pfam" id="PF10099"/>
    </source>
</evidence>
<feature type="compositionally biased region" description="Polar residues" evidence="11">
    <location>
        <begin position="222"/>
        <end position="237"/>
    </location>
</feature>
<evidence type="ECO:0000256" key="4">
    <source>
        <dbReference type="ARBA" id="ARBA00022692"/>
    </source>
</evidence>
<feature type="compositionally biased region" description="Polar residues" evidence="11">
    <location>
        <begin position="81"/>
        <end position="90"/>
    </location>
</feature>
<evidence type="ECO:0000256" key="1">
    <source>
        <dbReference type="ARBA" id="ARBA00004167"/>
    </source>
</evidence>
<dbReference type="Pfam" id="PF10099">
    <property type="entry name" value="RskA_C"/>
    <property type="match status" value="1"/>
</dbReference>
<dbReference type="RefSeq" id="WP_382400696.1">
    <property type="nucleotide sequence ID" value="NZ_JBHSWH010000001.1"/>
</dbReference>
<dbReference type="InterPro" id="IPR018764">
    <property type="entry name" value="RskA_C"/>
</dbReference>
<name>A0ABW2AF24_9MICO</name>
<comment type="caution">
    <text evidence="14">The sequence shown here is derived from an EMBL/GenBank/DDBJ whole genome shotgun (WGS) entry which is preliminary data.</text>
</comment>
<dbReference type="Gene3D" id="1.10.10.1320">
    <property type="entry name" value="Anti-sigma factor, zinc-finger domain"/>
    <property type="match status" value="1"/>
</dbReference>
<protein>
    <recommendedName>
        <fullName evidence="10">Regulator of SigK</fullName>
    </recommendedName>
    <alternativeName>
        <fullName evidence="9">Sigma-K anti-sigma factor RskA</fullName>
    </alternativeName>
</protein>
<feature type="region of interest" description="Disordered" evidence="11">
    <location>
        <begin position="218"/>
        <end position="237"/>
    </location>
</feature>
<dbReference type="Proteomes" id="UP001596298">
    <property type="component" value="Unassembled WGS sequence"/>
</dbReference>
<keyword evidence="6" id="KW-0805">Transcription regulation</keyword>
<keyword evidence="5 12" id="KW-1133">Transmembrane helix</keyword>
<reference evidence="15" key="1">
    <citation type="journal article" date="2019" name="Int. J. Syst. Evol. Microbiol.">
        <title>The Global Catalogue of Microorganisms (GCM) 10K type strain sequencing project: providing services to taxonomists for standard genome sequencing and annotation.</title>
        <authorList>
            <consortium name="The Broad Institute Genomics Platform"/>
            <consortium name="The Broad Institute Genome Sequencing Center for Infectious Disease"/>
            <person name="Wu L."/>
            <person name="Ma J."/>
        </authorList>
    </citation>
    <scope>NUCLEOTIDE SEQUENCE [LARGE SCALE GENOMIC DNA]</scope>
    <source>
        <strain evidence="15">CCUG 58127</strain>
    </source>
</reference>
<comment type="subcellular location">
    <subcellularLocation>
        <location evidence="2">Cell membrane</location>
    </subcellularLocation>
    <subcellularLocation>
        <location evidence="1">Membrane</location>
        <topology evidence="1">Single-pass membrane protein</topology>
    </subcellularLocation>
</comment>
<keyword evidence="4 12" id="KW-0812">Transmembrane</keyword>
<evidence type="ECO:0000256" key="6">
    <source>
        <dbReference type="ARBA" id="ARBA00023015"/>
    </source>
</evidence>
<dbReference type="EMBL" id="JBHSWH010000001">
    <property type="protein sequence ID" value="MFC6705502.1"/>
    <property type="molecule type" value="Genomic_DNA"/>
</dbReference>
<evidence type="ECO:0000256" key="3">
    <source>
        <dbReference type="ARBA" id="ARBA00022475"/>
    </source>
</evidence>
<evidence type="ECO:0000256" key="8">
    <source>
        <dbReference type="ARBA" id="ARBA00023163"/>
    </source>
</evidence>
<sequence length="237" mass="24257">MTDDHIDTIDYAMDSLDDVSRRRADQHLAHCAQCRAEVADWREATAGLGASVVPVSPPPALREAVLASAARVPQDDIGSASDDQAMSSSPSRRRTGRWLLAAAAAVVVLVGGGITVATKPWSNNPTTVSAVEQVERAPDAQNATAPAPEGSLVMTTSVKLGRAVATLRGVPAPAAGKVYQAWIITPKGPVSAGLLQPGKPTLLVGTITGAKAAAVTVEPTGGSKQPTTKPIASVSMT</sequence>
<gene>
    <name evidence="14" type="ORF">ACFQDH_09535</name>
</gene>